<evidence type="ECO:0000313" key="1">
    <source>
        <dbReference type="EMBL" id="KAG2233024.1"/>
    </source>
</evidence>
<keyword evidence="2" id="KW-1185">Reference proteome</keyword>
<organism evidence="1 2">
    <name type="scientific">Thamnidium elegans</name>
    <dbReference type="NCBI Taxonomy" id="101142"/>
    <lineage>
        <taxon>Eukaryota</taxon>
        <taxon>Fungi</taxon>
        <taxon>Fungi incertae sedis</taxon>
        <taxon>Mucoromycota</taxon>
        <taxon>Mucoromycotina</taxon>
        <taxon>Mucoromycetes</taxon>
        <taxon>Mucorales</taxon>
        <taxon>Mucorineae</taxon>
        <taxon>Mucoraceae</taxon>
        <taxon>Thamnidium</taxon>
    </lineage>
</organism>
<gene>
    <name evidence="1" type="ORF">INT48_007600</name>
</gene>
<name>A0A8H7SLZ9_9FUNG</name>
<evidence type="ECO:0000313" key="2">
    <source>
        <dbReference type="Proteomes" id="UP000613177"/>
    </source>
</evidence>
<feature type="non-terminal residue" evidence="1">
    <location>
        <position position="1"/>
    </location>
</feature>
<dbReference type="Proteomes" id="UP000613177">
    <property type="component" value="Unassembled WGS sequence"/>
</dbReference>
<proteinExistence type="predicted"/>
<protein>
    <submittedName>
        <fullName evidence="1">Uncharacterized protein</fullName>
    </submittedName>
</protein>
<sequence>MTFELEKDGQEDGRLKYYADGILRVNSHEVLILEASSAYQEATATKSTFDHYKGMFGALSILKHISRKYKLCHMTLIDRLSGRRHFSYDEVPLKLNDDDKKEANPLKHFIQLHLNLT</sequence>
<dbReference type="AlphaFoldDB" id="A0A8H7SLZ9"/>
<accession>A0A8H7SLZ9</accession>
<reference evidence="1" key="1">
    <citation type="submission" date="2021-01" db="EMBL/GenBank/DDBJ databases">
        <title>Metabolic potential, ecology and presence of endohyphal bacteria is reflected in genomic diversity of Mucoromycotina.</title>
        <authorList>
            <person name="Muszewska A."/>
            <person name="Okrasinska A."/>
            <person name="Steczkiewicz K."/>
            <person name="Drgas O."/>
            <person name="Orlowska M."/>
            <person name="Perlinska-Lenart U."/>
            <person name="Aleksandrzak-Piekarczyk T."/>
            <person name="Szatraj K."/>
            <person name="Zielenkiewicz U."/>
            <person name="Pilsyk S."/>
            <person name="Malc E."/>
            <person name="Mieczkowski P."/>
            <person name="Kruszewska J.S."/>
            <person name="Biernat P."/>
            <person name="Pawlowska J."/>
        </authorList>
    </citation>
    <scope>NUCLEOTIDE SEQUENCE</scope>
    <source>
        <strain evidence="1">WA0000018081</strain>
    </source>
</reference>
<comment type="caution">
    <text evidence="1">The sequence shown here is derived from an EMBL/GenBank/DDBJ whole genome shotgun (WGS) entry which is preliminary data.</text>
</comment>
<dbReference type="EMBL" id="JAEPRE010000092">
    <property type="protein sequence ID" value="KAG2233024.1"/>
    <property type="molecule type" value="Genomic_DNA"/>
</dbReference>